<reference evidence="8" key="1">
    <citation type="submission" date="2017-12" db="EMBL/GenBank/DDBJ databases">
        <title>Genomic analysis of Paracoccus sp. CBA4604.</title>
        <authorList>
            <person name="Roh S.W."/>
            <person name="Kim J.Y."/>
            <person name="Kim J.S."/>
        </authorList>
    </citation>
    <scope>NUCLEOTIDE SEQUENCE [LARGE SCALE GENOMIC DNA]</scope>
    <source>
        <strain evidence="8">CBA4604</strain>
    </source>
</reference>
<proteinExistence type="inferred from homology"/>
<dbReference type="GO" id="GO:0030170">
    <property type="term" value="F:pyridoxal phosphate binding"/>
    <property type="evidence" value="ECO:0007669"/>
    <property type="project" value="InterPro"/>
</dbReference>
<keyword evidence="3" id="KW-0663">Pyridoxal phosphate</keyword>
<dbReference type="InterPro" id="IPR015421">
    <property type="entry name" value="PyrdxlP-dep_Trfase_major"/>
</dbReference>
<dbReference type="InterPro" id="IPR051798">
    <property type="entry name" value="Class-II_PLP-Dep_Aminotrans"/>
</dbReference>
<dbReference type="EC" id="4.4.1.13" evidence="2"/>
<keyword evidence="4" id="KW-0456">Lyase</keyword>
<accession>A0A2K9MBZ7</accession>
<evidence type="ECO:0000313" key="8">
    <source>
        <dbReference type="Proteomes" id="UP000234882"/>
    </source>
</evidence>
<organism evidence="7 8">
    <name type="scientific">Paracoccus jeotgali</name>
    <dbReference type="NCBI Taxonomy" id="2065379"/>
    <lineage>
        <taxon>Bacteria</taxon>
        <taxon>Pseudomonadati</taxon>
        <taxon>Pseudomonadota</taxon>
        <taxon>Alphaproteobacteria</taxon>
        <taxon>Rhodobacterales</taxon>
        <taxon>Paracoccaceae</taxon>
        <taxon>Paracoccus</taxon>
    </lineage>
</organism>
<sequence>MTTPDFDEIIDRHGTNCTKWDDMQAACGVSPDDGLAMWIADMDFRPPHSVQQAVERCAAHGIYGYPAQHPDYLPSIRWWMENRHGWRVDPDWIVTALGLVNGTALAVAAFTQPGDRVILMTPVYHAFARIIRAQGREVAEFPLRREGEHYAMDWSAWESLLTGRERMLILCSPHNPGGRVWTPEELRQVADFCKQHDLVLVSDEIHHDLVMPGHQHTVTALAAPDIADRLITLTAATKTFNIAGAHVGNAIISDPKLRAAYTAQMAGMGLSTGMFGIDMATAAYSPEGAAWLDALIPYLDANRRLFDEGIAQIPGLRSMPLQATYLAWVDFEGTGMAAPEFRQRLTRDARIAANNGSSFGLGGESFMRFNLATPRANVERAVARLKAAFADLQ</sequence>
<comment type="similarity">
    <text evidence="5">Belongs to the class-II pyridoxal-phosphate-dependent aminotransferase family. MalY/PatB cystathionine beta-lyase subfamily.</text>
</comment>
<dbReference type="RefSeq" id="WP_101498517.1">
    <property type="nucleotide sequence ID" value="NZ_CP025583.1"/>
</dbReference>
<dbReference type="InterPro" id="IPR015424">
    <property type="entry name" value="PyrdxlP-dep_Trfase"/>
</dbReference>
<dbReference type="Gene3D" id="3.90.1150.10">
    <property type="entry name" value="Aspartate Aminotransferase, domain 1"/>
    <property type="match status" value="1"/>
</dbReference>
<evidence type="ECO:0000313" key="7">
    <source>
        <dbReference type="EMBL" id="AUM73133.1"/>
    </source>
</evidence>
<evidence type="ECO:0000259" key="6">
    <source>
        <dbReference type="Pfam" id="PF00155"/>
    </source>
</evidence>
<dbReference type="InterPro" id="IPR015422">
    <property type="entry name" value="PyrdxlP-dep_Trfase_small"/>
</dbReference>
<dbReference type="InterPro" id="IPR004839">
    <property type="entry name" value="Aminotransferase_I/II_large"/>
</dbReference>
<comment type="cofactor">
    <cofactor evidence="1">
        <name>pyridoxal 5'-phosphate</name>
        <dbReference type="ChEBI" id="CHEBI:597326"/>
    </cofactor>
</comment>
<evidence type="ECO:0000256" key="2">
    <source>
        <dbReference type="ARBA" id="ARBA00012224"/>
    </source>
</evidence>
<protein>
    <recommendedName>
        <fullName evidence="2">cysteine-S-conjugate beta-lyase</fullName>
        <ecNumber evidence="2">4.4.1.13</ecNumber>
    </recommendedName>
</protein>
<keyword evidence="7" id="KW-0032">Aminotransferase</keyword>
<dbReference type="InterPro" id="IPR027619">
    <property type="entry name" value="C-S_lyase_PatB-like"/>
</dbReference>
<dbReference type="Proteomes" id="UP000234882">
    <property type="component" value="Chromosome"/>
</dbReference>
<dbReference type="OrthoDB" id="3224382at2"/>
<gene>
    <name evidence="7" type="ORF">CYR75_01460</name>
</gene>
<dbReference type="PANTHER" id="PTHR43525">
    <property type="entry name" value="PROTEIN MALY"/>
    <property type="match status" value="1"/>
</dbReference>
<feature type="domain" description="Aminotransferase class I/classII large" evidence="6">
    <location>
        <begin position="45"/>
        <end position="385"/>
    </location>
</feature>
<dbReference type="SUPFAM" id="SSF53383">
    <property type="entry name" value="PLP-dependent transferases"/>
    <property type="match status" value="1"/>
</dbReference>
<dbReference type="CDD" id="cd00609">
    <property type="entry name" value="AAT_like"/>
    <property type="match status" value="1"/>
</dbReference>
<dbReference type="EMBL" id="CP025583">
    <property type="protein sequence ID" value="AUM73133.1"/>
    <property type="molecule type" value="Genomic_DNA"/>
</dbReference>
<dbReference type="Pfam" id="PF00155">
    <property type="entry name" value="Aminotran_1_2"/>
    <property type="match status" value="1"/>
</dbReference>
<keyword evidence="8" id="KW-1185">Reference proteome</keyword>
<evidence type="ECO:0000256" key="3">
    <source>
        <dbReference type="ARBA" id="ARBA00022898"/>
    </source>
</evidence>
<dbReference type="AlphaFoldDB" id="A0A2K9MBZ7"/>
<dbReference type="PANTHER" id="PTHR43525:SF1">
    <property type="entry name" value="PROTEIN MALY"/>
    <property type="match status" value="1"/>
</dbReference>
<dbReference type="GO" id="GO:0008483">
    <property type="term" value="F:transaminase activity"/>
    <property type="evidence" value="ECO:0007669"/>
    <property type="project" value="UniProtKB-KW"/>
</dbReference>
<dbReference type="GO" id="GO:0047804">
    <property type="term" value="F:cysteine-S-conjugate beta-lyase activity"/>
    <property type="evidence" value="ECO:0007669"/>
    <property type="project" value="UniProtKB-EC"/>
</dbReference>
<evidence type="ECO:0000256" key="4">
    <source>
        <dbReference type="ARBA" id="ARBA00023239"/>
    </source>
</evidence>
<keyword evidence="7" id="KW-0808">Transferase</keyword>
<dbReference type="KEGG" id="paru:CYR75_01460"/>
<evidence type="ECO:0000256" key="1">
    <source>
        <dbReference type="ARBA" id="ARBA00001933"/>
    </source>
</evidence>
<evidence type="ECO:0000256" key="5">
    <source>
        <dbReference type="ARBA" id="ARBA00037974"/>
    </source>
</evidence>
<dbReference type="Gene3D" id="3.40.640.10">
    <property type="entry name" value="Type I PLP-dependent aspartate aminotransferase-like (Major domain)"/>
    <property type="match status" value="1"/>
</dbReference>
<dbReference type="NCBIfam" id="TIGR04350">
    <property type="entry name" value="C_S_lyase_PatB"/>
    <property type="match status" value="1"/>
</dbReference>
<name>A0A2K9MBZ7_9RHOB</name>